<dbReference type="InterPro" id="IPR018089">
    <property type="entry name" value="OMPdecase_AS"/>
</dbReference>
<evidence type="ECO:0000313" key="9">
    <source>
        <dbReference type="EMBL" id="KKP60345.1"/>
    </source>
</evidence>
<evidence type="ECO:0000256" key="5">
    <source>
        <dbReference type="ARBA" id="ARBA00023239"/>
    </source>
</evidence>
<dbReference type="InterPro" id="IPR001754">
    <property type="entry name" value="OMPdeCOase_dom"/>
</dbReference>
<dbReference type="InterPro" id="IPR013785">
    <property type="entry name" value="Aldolase_TIM"/>
</dbReference>
<dbReference type="PATRIC" id="fig|1618477.3.peg.280"/>
<dbReference type="CDD" id="cd04725">
    <property type="entry name" value="OMP_decarboxylase_like"/>
    <property type="match status" value="1"/>
</dbReference>
<evidence type="ECO:0000259" key="8">
    <source>
        <dbReference type="SMART" id="SM00934"/>
    </source>
</evidence>
<dbReference type="InterPro" id="IPR011060">
    <property type="entry name" value="RibuloseP-bd_barrel"/>
</dbReference>
<dbReference type="NCBIfam" id="TIGR02127">
    <property type="entry name" value="pyrF_sub2"/>
    <property type="match status" value="1"/>
</dbReference>
<keyword evidence="3" id="KW-0210">Decarboxylase</keyword>
<dbReference type="AlphaFoldDB" id="A0A0G0DAD0"/>
<protein>
    <recommendedName>
        <fullName evidence="7">Orotidine-5'-phosphate decarboxylase</fullName>
        <ecNumber evidence="7">4.1.1.23</ecNumber>
    </recommendedName>
</protein>
<dbReference type="STRING" id="1618477.UR54_C0014G0013"/>
<evidence type="ECO:0000256" key="4">
    <source>
        <dbReference type="ARBA" id="ARBA00022975"/>
    </source>
</evidence>
<dbReference type="PROSITE" id="PS00156">
    <property type="entry name" value="OMPDECASE"/>
    <property type="match status" value="1"/>
</dbReference>
<dbReference type="PANTHER" id="PTHR43375">
    <property type="entry name" value="OROTIDINE 5'-PHOSPHATE DECARBOXYLASE"/>
    <property type="match status" value="1"/>
</dbReference>
<gene>
    <name evidence="9" type="ORF">UR54_C0014G0013</name>
</gene>
<comment type="similarity">
    <text evidence="2">Belongs to the OMP decarboxylase family. Type 2 subfamily.</text>
</comment>
<feature type="domain" description="Orotidine 5'-phosphate decarboxylase" evidence="8">
    <location>
        <begin position="17"/>
        <end position="251"/>
    </location>
</feature>
<keyword evidence="5" id="KW-0456">Lyase</keyword>
<dbReference type="SMART" id="SM00934">
    <property type="entry name" value="OMPdecase"/>
    <property type="match status" value="1"/>
</dbReference>
<dbReference type="GO" id="GO:0004590">
    <property type="term" value="F:orotidine-5'-phosphate decarboxylase activity"/>
    <property type="evidence" value="ECO:0007669"/>
    <property type="project" value="UniProtKB-UniRule"/>
</dbReference>
<organism evidence="9 10">
    <name type="scientific">Candidatus Roizmanbacteria bacterium GW2011_GWA2_34_18</name>
    <dbReference type="NCBI Taxonomy" id="1618477"/>
    <lineage>
        <taxon>Bacteria</taxon>
        <taxon>Candidatus Roizmaniibacteriota</taxon>
    </lineage>
</organism>
<dbReference type="EC" id="4.1.1.23" evidence="7"/>
<dbReference type="Gene3D" id="3.20.20.70">
    <property type="entry name" value="Aldolase class I"/>
    <property type="match status" value="1"/>
</dbReference>
<dbReference type="InterPro" id="IPR011995">
    <property type="entry name" value="OMPdecase_type-2"/>
</dbReference>
<comment type="caution">
    <text evidence="9">The sequence shown here is derived from an EMBL/GenBank/DDBJ whole genome shotgun (WGS) entry which is preliminary data.</text>
</comment>
<dbReference type="PANTHER" id="PTHR43375:SF1">
    <property type="entry name" value="OROTIDINE 5'-PHOSPHATE DECARBOXYLASE"/>
    <property type="match status" value="1"/>
</dbReference>
<name>A0A0G0DAD0_9BACT</name>
<dbReference type="EMBL" id="LBPP01000014">
    <property type="protein sequence ID" value="KKP60345.1"/>
    <property type="molecule type" value="Genomic_DNA"/>
</dbReference>
<dbReference type="GO" id="GO:0006207">
    <property type="term" value="P:'de novo' pyrimidine nucleobase biosynthetic process"/>
    <property type="evidence" value="ECO:0007669"/>
    <property type="project" value="InterPro"/>
</dbReference>
<comment type="catalytic activity">
    <reaction evidence="6">
        <text>orotidine 5'-phosphate + H(+) = UMP + CO2</text>
        <dbReference type="Rhea" id="RHEA:11596"/>
        <dbReference type="ChEBI" id="CHEBI:15378"/>
        <dbReference type="ChEBI" id="CHEBI:16526"/>
        <dbReference type="ChEBI" id="CHEBI:57538"/>
        <dbReference type="ChEBI" id="CHEBI:57865"/>
        <dbReference type="EC" id="4.1.1.23"/>
    </reaction>
</comment>
<dbReference type="UniPathway" id="UPA00070">
    <property type="reaction ID" value="UER00120"/>
</dbReference>
<evidence type="ECO:0000256" key="1">
    <source>
        <dbReference type="ARBA" id="ARBA00004861"/>
    </source>
</evidence>
<evidence type="ECO:0000256" key="7">
    <source>
        <dbReference type="NCBIfam" id="TIGR02127"/>
    </source>
</evidence>
<comment type="pathway">
    <text evidence="1">Pyrimidine metabolism; UMP biosynthesis via de novo pathway; UMP from orotate: step 2/2.</text>
</comment>
<dbReference type="GO" id="GO:0044205">
    <property type="term" value="P:'de novo' UMP biosynthetic process"/>
    <property type="evidence" value="ECO:0007669"/>
    <property type="project" value="UniProtKB-UniPathway"/>
</dbReference>
<evidence type="ECO:0000256" key="3">
    <source>
        <dbReference type="ARBA" id="ARBA00022793"/>
    </source>
</evidence>
<proteinExistence type="inferred from homology"/>
<reference evidence="9 10" key="1">
    <citation type="journal article" date="2015" name="Nature">
        <title>rRNA introns, odd ribosomes, and small enigmatic genomes across a large radiation of phyla.</title>
        <authorList>
            <person name="Brown C.T."/>
            <person name="Hug L.A."/>
            <person name="Thomas B.C."/>
            <person name="Sharon I."/>
            <person name="Castelle C.J."/>
            <person name="Singh A."/>
            <person name="Wilkins M.J."/>
            <person name="Williams K.H."/>
            <person name="Banfield J.F."/>
        </authorList>
    </citation>
    <scope>NUCLEOTIDE SEQUENCE [LARGE SCALE GENOMIC DNA]</scope>
</reference>
<dbReference type="Pfam" id="PF00215">
    <property type="entry name" value="OMPdecase"/>
    <property type="match status" value="1"/>
</dbReference>
<keyword evidence="4" id="KW-0665">Pyrimidine biosynthesis</keyword>
<accession>A0A0G0DAD0</accession>
<sequence>MTFQEKLDKIVKKNKSLVCVGLDSDISKLSSPSQLSFNKSIIEATADLVCSYKLNTAFYESIGHEGIKALKDSCDYLIKKYPEIPIIIDAKRADIGNTNKGYVQFVFTYLGANAVTVHPYLGEEAIRPFLDCKDKGIIILCRTSNPGAGEFQDLEAGNIPLYKIVAKNVASKWNSNKNCMLVVGATYPDELKQVRKIVGDMTLLVPGIGTQGGDLEATLKAGLNSKKRGLIINSSRGIIFAKNPREEAMKLRNDINKFL</sequence>
<evidence type="ECO:0000256" key="2">
    <source>
        <dbReference type="ARBA" id="ARBA00008847"/>
    </source>
</evidence>
<dbReference type="Proteomes" id="UP000034688">
    <property type="component" value="Unassembled WGS sequence"/>
</dbReference>
<dbReference type="SUPFAM" id="SSF51366">
    <property type="entry name" value="Ribulose-phoshate binding barrel"/>
    <property type="match status" value="1"/>
</dbReference>
<evidence type="ECO:0000256" key="6">
    <source>
        <dbReference type="ARBA" id="ARBA00049157"/>
    </source>
</evidence>
<evidence type="ECO:0000313" key="10">
    <source>
        <dbReference type="Proteomes" id="UP000034688"/>
    </source>
</evidence>